<comment type="caution">
    <text evidence="2">The sequence shown here is derived from an EMBL/GenBank/DDBJ whole genome shotgun (WGS) entry which is preliminary data.</text>
</comment>
<feature type="signal peptide" evidence="1">
    <location>
        <begin position="1"/>
        <end position="17"/>
    </location>
</feature>
<keyword evidence="3" id="KW-1185">Reference proteome</keyword>
<proteinExistence type="predicted"/>
<evidence type="ECO:0000313" key="2">
    <source>
        <dbReference type="EMBL" id="GMI27328.1"/>
    </source>
</evidence>
<feature type="non-terminal residue" evidence="2">
    <location>
        <position position="106"/>
    </location>
</feature>
<dbReference type="EMBL" id="BRYB01001506">
    <property type="protein sequence ID" value="GMI27328.1"/>
    <property type="molecule type" value="Genomic_DNA"/>
</dbReference>
<gene>
    <name evidence="2" type="ORF">TeGR_g6399</name>
</gene>
<keyword evidence="1" id="KW-0732">Signal</keyword>
<organism evidence="2 3">
    <name type="scientific">Tetraparma gracilis</name>
    <dbReference type="NCBI Taxonomy" id="2962635"/>
    <lineage>
        <taxon>Eukaryota</taxon>
        <taxon>Sar</taxon>
        <taxon>Stramenopiles</taxon>
        <taxon>Ochrophyta</taxon>
        <taxon>Bolidophyceae</taxon>
        <taxon>Parmales</taxon>
        <taxon>Triparmaceae</taxon>
        <taxon>Tetraparma</taxon>
    </lineage>
</organism>
<feature type="chain" id="PRO_5045474360" evidence="1">
    <location>
        <begin position="18"/>
        <end position="106"/>
    </location>
</feature>
<sequence>MFVALLLLLGLLLGAAAMAPPARKPPPPPTPPAQKTARFLAHAYLSGKEPLGSPPAPPSYLSQQERGFYTALVGTVLRQGHLLDEVLCKVCRKKGLPRKRAVRTSL</sequence>
<dbReference type="Proteomes" id="UP001165060">
    <property type="component" value="Unassembled WGS sequence"/>
</dbReference>
<accession>A0ABQ6MIS3</accession>
<reference evidence="2 3" key="1">
    <citation type="journal article" date="2023" name="Commun. Biol.">
        <title>Genome analysis of Parmales, the sister group of diatoms, reveals the evolutionary specialization of diatoms from phago-mixotrophs to photoautotrophs.</title>
        <authorList>
            <person name="Ban H."/>
            <person name="Sato S."/>
            <person name="Yoshikawa S."/>
            <person name="Yamada K."/>
            <person name="Nakamura Y."/>
            <person name="Ichinomiya M."/>
            <person name="Sato N."/>
            <person name="Blanc-Mathieu R."/>
            <person name="Endo H."/>
            <person name="Kuwata A."/>
            <person name="Ogata H."/>
        </authorList>
    </citation>
    <scope>NUCLEOTIDE SEQUENCE [LARGE SCALE GENOMIC DNA]</scope>
</reference>
<evidence type="ECO:0000256" key="1">
    <source>
        <dbReference type="SAM" id="SignalP"/>
    </source>
</evidence>
<protein>
    <submittedName>
        <fullName evidence="2">Uncharacterized protein</fullName>
    </submittedName>
</protein>
<name>A0ABQ6MIS3_9STRA</name>
<evidence type="ECO:0000313" key="3">
    <source>
        <dbReference type="Proteomes" id="UP001165060"/>
    </source>
</evidence>